<name>A0A521AE58_9BACT</name>
<dbReference type="Proteomes" id="UP000317315">
    <property type="component" value="Unassembled WGS sequence"/>
</dbReference>
<dbReference type="AlphaFoldDB" id="A0A521AE58"/>
<dbReference type="Gene3D" id="3.30.420.130">
    <property type="entry name" value="Dinitrogenase iron-molybdenum cofactor biosynthesis domain"/>
    <property type="match status" value="1"/>
</dbReference>
<dbReference type="InterPro" id="IPR036105">
    <property type="entry name" value="DiNase_FeMo-co_biosyn_sf"/>
</dbReference>
<protein>
    <submittedName>
        <fullName evidence="1">Predicted Fe-Mo cluster-binding protein, NifX family</fullName>
    </submittedName>
</protein>
<sequence length="101" mass="11538">MRVAVPVYEDLGLDSPVSENFLIAPYFVILSQKDDEIEVRLYKNVAKSDRDIAEVLLAYGVQKVIYPKVSNRVRIAFQELNLEIVNGNFEKLSDVLSYVFP</sequence>
<evidence type="ECO:0000313" key="1">
    <source>
        <dbReference type="EMBL" id="SMO33092.1"/>
    </source>
</evidence>
<dbReference type="RefSeq" id="WP_142933414.1">
    <property type="nucleotide sequence ID" value="NZ_FXTM01000001.1"/>
</dbReference>
<dbReference type="EMBL" id="FXTM01000001">
    <property type="protein sequence ID" value="SMO33092.1"/>
    <property type="molecule type" value="Genomic_DNA"/>
</dbReference>
<organism evidence="1 2">
    <name type="scientific">Balnearium lithotrophicum</name>
    <dbReference type="NCBI Taxonomy" id="223788"/>
    <lineage>
        <taxon>Bacteria</taxon>
        <taxon>Pseudomonadati</taxon>
        <taxon>Aquificota</taxon>
        <taxon>Aquificia</taxon>
        <taxon>Desulfurobacteriales</taxon>
        <taxon>Desulfurobacteriaceae</taxon>
        <taxon>Balnearium</taxon>
    </lineage>
</organism>
<reference evidence="1 2" key="1">
    <citation type="submission" date="2017-05" db="EMBL/GenBank/DDBJ databases">
        <authorList>
            <person name="Varghese N."/>
            <person name="Submissions S."/>
        </authorList>
    </citation>
    <scope>NUCLEOTIDE SEQUENCE [LARGE SCALE GENOMIC DNA]</scope>
    <source>
        <strain evidence="1 2">DSM 16304</strain>
    </source>
</reference>
<dbReference type="OrthoDB" id="9807451at2"/>
<keyword evidence="2" id="KW-1185">Reference proteome</keyword>
<dbReference type="SUPFAM" id="SSF53146">
    <property type="entry name" value="Nitrogenase accessory factor-like"/>
    <property type="match status" value="1"/>
</dbReference>
<evidence type="ECO:0000313" key="2">
    <source>
        <dbReference type="Proteomes" id="UP000317315"/>
    </source>
</evidence>
<accession>A0A521AE58</accession>
<gene>
    <name evidence="1" type="ORF">SAMN06269117_10176</name>
</gene>
<proteinExistence type="predicted"/>